<dbReference type="AlphaFoldDB" id="A0A9D9GUM4"/>
<reference evidence="1" key="1">
    <citation type="submission" date="2020-10" db="EMBL/GenBank/DDBJ databases">
        <authorList>
            <person name="Gilroy R."/>
        </authorList>
    </citation>
    <scope>NUCLEOTIDE SEQUENCE</scope>
    <source>
        <strain evidence="1">8207</strain>
    </source>
</reference>
<comment type="caution">
    <text evidence="1">The sequence shown here is derived from an EMBL/GenBank/DDBJ whole genome shotgun (WGS) entry which is preliminary data.</text>
</comment>
<evidence type="ECO:0000313" key="2">
    <source>
        <dbReference type="Proteomes" id="UP000823630"/>
    </source>
</evidence>
<accession>A0A9D9GUM4</accession>
<dbReference type="EMBL" id="JADINC010000025">
    <property type="protein sequence ID" value="MBO8425164.1"/>
    <property type="molecule type" value="Genomic_DNA"/>
</dbReference>
<gene>
    <name evidence="1" type="ORF">IAC69_01650</name>
</gene>
<name>A0A9D9GUM4_9PROT</name>
<dbReference type="Proteomes" id="UP000823630">
    <property type="component" value="Unassembled WGS sequence"/>
</dbReference>
<protein>
    <submittedName>
        <fullName evidence="1">Uncharacterized protein</fullName>
    </submittedName>
</protein>
<sequence>MKQFPILYWPRKTTADNDYQLSRKVINNITGVMPDVLTGDFDLADIMEKNPNATVYYPVFCESTGWWGELLGGVAIVTDKLIISPECQLMVIENEHNVSSRGARGKNQLLAAEIYPASGFFKKMNSGIATVADMLATDAGTILALFSGRSQSQFVNILESTGNSYLGCIGRY</sequence>
<proteinExistence type="predicted"/>
<evidence type="ECO:0000313" key="1">
    <source>
        <dbReference type="EMBL" id="MBO8425164.1"/>
    </source>
</evidence>
<organism evidence="1 2">
    <name type="scientific">Candidatus Enterousia avistercoris</name>
    <dbReference type="NCBI Taxonomy" id="2840788"/>
    <lineage>
        <taxon>Bacteria</taxon>
        <taxon>Pseudomonadati</taxon>
        <taxon>Pseudomonadota</taxon>
        <taxon>Alphaproteobacteria</taxon>
        <taxon>Candidatus Enterousia</taxon>
    </lineage>
</organism>
<reference evidence="1" key="2">
    <citation type="journal article" date="2021" name="PeerJ">
        <title>Extensive microbial diversity within the chicken gut microbiome revealed by metagenomics and culture.</title>
        <authorList>
            <person name="Gilroy R."/>
            <person name="Ravi A."/>
            <person name="Getino M."/>
            <person name="Pursley I."/>
            <person name="Horton D.L."/>
            <person name="Alikhan N.F."/>
            <person name="Baker D."/>
            <person name="Gharbi K."/>
            <person name="Hall N."/>
            <person name="Watson M."/>
            <person name="Adriaenssens E.M."/>
            <person name="Foster-Nyarko E."/>
            <person name="Jarju S."/>
            <person name="Secka A."/>
            <person name="Antonio M."/>
            <person name="Oren A."/>
            <person name="Chaudhuri R.R."/>
            <person name="La Ragione R."/>
            <person name="Hildebrand F."/>
            <person name="Pallen M.J."/>
        </authorList>
    </citation>
    <scope>NUCLEOTIDE SEQUENCE</scope>
    <source>
        <strain evidence="1">8207</strain>
    </source>
</reference>